<dbReference type="AlphaFoldDB" id="A0A369CH70"/>
<comment type="similarity">
    <text evidence="6">Belongs to the methyltransferase superfamily. RsmI family.</text>
</comment>
<organism evidence="9 10">
    <name type="scientific">Thioalbus denitrificans</name>
    <dbReference type="NCBI Taxonomy" id="547122"/>
    <lineage>
        <taxon>Bacteria</taxon>
        <taxon>Pseudomonadati</taxon>
        <taxon>Pseudomonadota</taxon>
        <taxon>Gammaproteobacteria</taxon>
        <taxon>Chromatiales</taxon>
        <taxon>Ectothiorhodospiraceae</taxon>
        <taxon>Thioalbus</taxon>
    </lineage>
</organism>
<dbReference type="InterPro" id="IPR014776">
    <property type="entry name" value="4pyrrole_Mease_sub2"/>
</dbReference>
<dbReference type="PANTHER" id="PTHR46111">
    <property type="entry name" value="RIBOSOMAL RNA SMALL SUBUNIT METHYLTRANSFERASE I"/>
    <property type="match status" value="1"/>
</dbReference>
<evidence type="ECO:0000259" key="8">
    <source>
        <dbReference type="Pfam" id="PF23016"/>
    </source>
</evidence>
<comment type="subcellular location">
    <subcellularLocation>
        <location evidence="6">Cytoplasm</location>
    </subcellularLocation>
</comment>
<evidence type="ECO:0000256" key="6">
    <source>
        <dbReference type="HAMAP-Rule" id="MF_01877"/>
    </source>
</evidence>
<dbReference type="Gene3D" id="3.40.1010.10">
    <property type="entry name" value="Cobalt-precorrin-4 Transmethylase, Domain 1"/>
    <property type="match status" value="1"/>
</dbReference>
<dbReference type="HAMAP" id="MF_01877">
    <property type="entry name" value="16SrRNA_methyltr_I"/>
    <property type="match status" value="1"/>
</dbReference>
<dbReference type="InterPro" id="IPR035996">
    <property type="entry name" value="4pyrrol_Methylase_sf"/>
</dbReference>
<proteinExistence type="inferred from homology"/>
<dbReference type="InterPro" id="IPR008189">
    <property type="entry name" value="rRNA_ssu_MeTfrase_I"/>
</dbReference>
<dbReference type="Pfam" id="PF23016">
    <property type="entry name" value="RsmI_C"/>
    <property type="match status" value="1"/>
</dbReference>
<dbReference type="RefSeq" id="WP_245937161.1">
    <property type="nucleotide sequence ID" value="NZ_QPJY01000001.1"/>
</dbReference>
<keyword evidence="2 6" id="KW-0698">rRNA processing</keyword>
<dbReference type="SUPFAM" id="SSF53790">
    <property type="entry name" value="Tetrapyrrole methylase"/>
    <property type="match status" value="1"/>
</dbReference>
<dbReference type="GO" id="GO:0005737">
    <property type="term" value="C:cytoplasm"/>
    <property type="evidence" value="ECO:0007669"/>
    <property type="project" value="UniProtKB-SubCell"/>
</dbReference>
<evidence type="ECO:0000256" key="5">
    <source>
        <dbReference type="ARBA" id="ARBA00022691"/>
    </source>
</evidence>
<dbReference type="CDD" id="cd11648">
    <property type="entry name" value="RsmI"/>
    <property type="match status" value="1"/>
</dbReference>
<dbReference type="EMBL" id="QPJY01000001">
    <property type="protein sequence ID" value="RCX33422.1"/>
    <property type="molecule type" value="Genomic_DNA"/>
</dbReference>
<keyword evidence="4 6" id="KW-0808">Transferase</keyword>
<keyword evidence="10" id="KW-1185">Reference proteome</keyword>
<evidence type="ECO:0000313" key="9">
    <source>
        <dbReference type="EMBL" id="RCX33422.1"/>
    </source>
</evidence>
<dbReference type="PANTHER" id="PTHR46111:SF1">
    <property type="entry name" value="RIBOSOMAL RNA SMALL SUBUNIT METHYLTRANSFERASE I"/>
    <property type="match status" value="1"/>
</dbReference>
<dbReference type="FunFam" id="3.30.950.10:FF:000002">
    <property type="entry name" value="Ribosomal RNA small subunit methyltransferase I"/>
    <property type="match status" value="1"/>
</dbReference>
<comment type="catalytic activity">
    <reaction evidence="6">
        <text>cytidine(1402) in 16S rRNA + S-adenosyl-L-methionine = 2'-O-methylcytidine(1402) in 16S rRNA + S-adenosyl-L-homocysteine + H(+)</text>
        <dbReference type="Rhea" id="RHEA:42924"/>
        <dbReference type="Rhea" id="RHEA-COMP:10285"/>
        <dbReference type="Rhea" id="RHEA-COMP:10286"/>
        <dbReference type="ChEBI" id="CHEBI:15378"/>
        <dbReference type="ChEBI" id="CHEBI:57856"/>
        <dbReference type="ChEBI" id="CHEBI:59789"/>
        <dbReference type="ChEBI" id="CHEBI:74495"/>
        <dbReference type="ChEBI" id="CHEBI:82748"/>
        <dbReference type="EC" id="2.1.1.198"/>
    </reaction>
</comment>
<keyword evidence="3 6" id="KW-0489">Methyltransferase</keyword>
<dbReference type="NCBIfam" id="TIGR00096">
    <property type="entry name" value="16S rRNA (cytidine(1402)-2'-O)-methyltransferase"/>
    <property type="match status" value="1"/>
</dbReference>
<comment type="caution">
    <text evidence="9">The sequence shown here is derived from an EMBL/GenBank/DDBJ whole genome shotgun (WGS) entry which is preliminary data.</text>
</comment>
<dbReference type="EC" id="2.1.1.198" evidence="6"/>
<dbReference type="Pfam" id="PF00590">
    <property type="entry name" value="TP_methylase"/>
    <property type="match status" value="1"/>
</dbReference>
<dbReference type="FunFam" id="3.40.1010.10:FF:000007">
    <property type="entry name" value="Ribosomal RNA small subunit methyltransferase I"/>
    <property type="match status" value="1"/>
</dbReference>
<sequence length="284" mass="30765">MATGSGILYIVATPLGNLGDMTPRAVAVLREVDLIAAEDTRHSTPLLRHFAIATPITSLHEHNEAQRAATLLDRVEAGQSLALISDAGTPLLSDPGFLLVREARSRGLRVSPVPGPSALVAALSVAGLPVERFVFEGFLPARSGPRRTRLEALAGEARTLAFYESPHRIRETLADMAAVLGGEREAVLARELTKIHETVRGGSLAELVELLERDPDQRRGEFVILVHGAPERAGEDERDGELVRQLAVLLGELPLKQAVQLAVKLTGRRRNEVYRLAMRLSEGD</sequence>
<dbReference type="GO" id="GO:0070677">
    <property type="term" value="F:rRNA (cytosine-2'-O-)-methyltransferase activity"/>
    <property type="evidence" value="ECO:0007669"/>
    <property type="project" value="UniProtKB-UniRule"/>
</dbReference>
<evidence type="ECO:0000256" key="2">
    <source>
        <dbReference type="ARBA" id="ARBA00022552"/>
    </source>
</evidence>
<name>A0A369CH70_9GAMM</name>
<evidence type="ECO:0000256" key="1">
    <source>
        <dbReference type="ARBA" id="ARBA00022490"/>
    </source>
</evidence>
<gene>
    <name evidence="6" type="primary">rsmI</name>
    <name evidence="9" type="ORF">DFQ59_101724</name>
</gene>
<feature type="domain" description="RsmI HTH" evidence="8">
    <location>
        <begin position="237"/>
        <end position="280"/>
    </location>
</feature>
<dbReference type="InterPro" id="IPR053910">
    <property type="entry name" value="RsmI_HTH"/>
</dbReference>
<reference evidence="9 10" key="1">
    <citation type="submission" date="2018-07" db="EMBL/GenBank/DDBJ databases">
        <title>Genomic Encyclopedia of Type Strains, Phase IV (KMG-IV): sequencing the most valuable type-strain genomes for metagenomic binning, comparative biology and taxonomic classification.</title>
        <authorList>
            <person name="Goeker M."/>
        </authorList>
    </citation>
    <scope>NUCLEOTIDE SEQUENCE [LARGE SCALE GENOMIC DNA]</scope>
    <source>
        <strain evidence="9 10">DSM 26407</strain>
    </source>
</reference>
<evidence type="ECO:0000256" key="3">
    <source>
        <dbReference type="ARBA" id="ARBA00022603"/>
    </source>
</evidence>
<dbReference type="PIRSF" id="PIRSF005917">
    <property type="entry name" value="MTase_YraL"/>
    <property type="match status" value="1"/>
</dbReference>
<evidence type="ECO:0000313" key="10">
    <source>
        <dbReference type="Proteomes" id="UP000252707"/>
    </source>
</evidence>
<feature type="domain" description="Tetrapyrrole methylase" evidence="7">
    <location>
        <begin position="8"/>
        <end position="207"/>
    </location>
</feature>
<keyword evidence="5 6" id="KW-0949">S-adenosyl-L-methionine</keyword>
<dbReference type="Gene3D" id="3.30.950.10">
    <property type="entry name" value="Methyltransferase, Cobalt-precorrin-4 Transmethylase, Domain 2"/>
    <property type="match status" value="1"/>
</dbReference>
<protein>
    <recommendedName>
        <fullName evidence="6">Ribosomal RNA small subunit methyltransferase I</fullName>
        <ecNumber evidence="6">2.1.1.198</ecNumber>
    </recommendedName>
    <alternativeName>
        <fullName evidence="6">16S rRNA 2'-O-ribose C1402 methyltransferase</fullName>
    </alternativeName>
    <alternativeName>
        <fullName evidence="6">rRNA (cytidine-2'-O-)-methyltransferase RsmI</fullName>
    </alternativeName>
</protein>
<dbReference type="Proteomes" id="UP000252707">
    <property type="component" value="Unassembled WGS sequence"/>
</dbReference>
<dbReference type="InterPro" id="IPR018063">
    <property type="entry name" value="SAM_MeTrfase_RsmI_CS"/>
</dbReference>
<keyword evidence="1 6" id="KW-0963">Cytoplasm</keyword>
<evidence type="ECO:0000256" key="4">
    <source>
        <dbReference type="ARBA" id="ARBA00022679"/>
    </source>
</evidence>
<dbReference type="InterPro" id="IPR014777">
    <property type="entry name" value="4pyrrole_Mease_sub1"/>
</dbReference>
<evidence type="ECO:0000259" key="7">
    <source>
        <dbReference type="Pfam" id="PF00590"/>
    </source>
</evidence>
<dbReference type="PROSITE" id="PS01296">
    <property type="entry name" value="RSMI"/>
    <property type="match status" value="1"/>
</dbReference>
<dbReference type="InterPro" id="IPR000878">
    <property type="entry name" value="4pyrrol_Mease"/>
</dbReference>
<accession>A0A369CH70</accession>
<comment type="function">
    <text evidence="6">Catalyzes the 2'-O-methylation of the ribose of cytidine 1402 (C1402) in 16S rRNA.</text>
</comment>